<dbReference type="CDD" id="cd00077">
    <property type="entry name" value="HDc"/>
    <property type="match status" value="1"/>
</dbReference>
<dbReference type="InterPro" id="IPR050124">
    <property type="entry name" value="tRNA_CCA-adding_enzyme"/>
</dbReference>
<dbReference type="InterPro" id="IPR003607">
    <property type="entry name" value="HD/PDEase_dom"/>
</dbReference>
<dbReference type="Gene3D" id="3.40.50.300">
    <property type="entry name" value="P-loop containing nucleotide triphosphate hydrolases"/>
    <property type="match status" value="1"/>
</dbReference>
<dbReference type="GO" id="GO:0000166">
    <property type="term" value="F:nucleotide binding"/>
    <property type="evidence" value="ECO:0007669"/>
    <property type="project" value="UniProtKB-KW"/>
</dbReference>
<evidence type="ECO:0000256" key="1">
    <source>
        <dbReference type="ARBA" id="ARBA00022741"/>
    </source>
</evidence>
<dbReference type="Pfam" id="PF01966">
    <property type="entry name" value="HD"/>
    <property type="match status" value="1"/>
</dbReference>
<dbReference type="EMBL" id="BK032510">
    <property type="protein sequence ID" value="DAF43629.1"/>
    <property type="molecule type" value="Genomic_DNA"/>
</dbReference>
<dbReference type="PANTHER" id="PTHR47545:SF2">
    <property type="entry name" value="CC-ADDING TRNA NUCLEOTIDYLTRANSFERASE"/>
    <property type="match status" value="1"/>
</dbReference>
<dbReference type="SMART" id="SM00471">
    <property type="entry name" value="HDc"/>
    <property type="match status" value="1"/>
</dbReference>
<dbReference type="InterPro" id="IPR006674">
    <property type="entry name" value="HD_domain"/>
</dbReference>
<dbReference type="Gene3D" id="1.10.3210.10">
    <property type="entry name" value="Hypothetical protein af1432"/>
    <property type="match status" value="1"/>
</dbReference>
<evidence type="ECO:0000313" key="3">
    <source>
        <dbReference type="EMBL" id="DAF43629.1"/>
    </source>
</evidence>
<organism evidence="3">
    <name type="scientific">Myoviridae sp. ctNQV2</name>
    <dbReference type="NCBI Taxonomy" id="2827683"/>
    <lineage>
        <taxon>Viruses</taxon>
        <taxon>Duplodnaviria</taxon>
        <taxon>Heunggongvirae</taxon>
        <taxon>Uroviricota</taxon>
        <taxon>Caudoviricetes</taxon>
    </lineage>
</organism>
<feature type="domain" description="HD/PDEase" evidence="2">
    <location>
        <begin position="40"/>
        <end position="188"/>
    </location>
</feature>
<name>A0A8S5RY32_9CAUD</name>
<reference evidence="3" key="1">
    <citation type="journal article" date="2021" name="Proc. Natl. Acad. Sci. U.S.A.">
        <title>A Catalog of Tens of Thousands of Viruses from Human Metagenomes Reveals Hidden Associations with Chronic Diseases.</title>
        <authorList>
            <person name="Tisza M.J."/>
            <person name="Buck C.B."/>
        </authorList>
    </citation>
    <scope>NUCLEOTIDE SEQUENCE</scope>
    <source>
        <strain evidence="3">CtNQV2</strain>
    </source>
</reference>
<sequence>MKLLEKIINQETYMVNWDEVAKIPEFGVLKKTEQNPKWHSEGNVWNHIVNVVNEMYKLVPYNESENIFSDIRHQRRLVMVAAALFHDIGKGATTKWSDEKGSWTSPRHAPVGEQITRRLLWDEDFFVREKICSLVRNHMKPLYIYDSETPVRDVIFLAEEPVSFNDLITLKIADCLGAIQTEEDGWRDKLEYAKEIAQDYKCLENPYKFSNEYSRFEFFHNQKMEYPVDLYNPSNVGNFTVYFMIGLPGSGKDTYIKNHLSDIPTVCRDEIRTEIGIKGEKPMGNKKQEDEVTRIQNERILEYARKHQSFIINATNLKRMYRDGFKSMLAPYNARIEYVYVEAPDFNKTLERRKGTIPQDVIKRMREYFEFPRPNEAYAIRIDVQRNSIYGKTTDYEGKDK</sequence>
<dbReference type="InterPro" id="IPR027417">
    <property type="entry name" value="P-loop_NTPase"/>
</dbReference>
<dbReference type="SUPFAM" id="SSF52540">
    <property type="entry name" value="P-loop containing nucleoside triphosphate hydrolases"/>
    <property type="match status" value="1"/>
</dbReference>
<dbReference type="Pfam" id="PF13671">
    <property type="entry name" value="AAA_33"/>
    <property type="match status" value="1"/>
</dbReference>
<keyword evidence="1" id="KW-0547">Nucleotide-binding</keyword>
<evidence type="ECO:0000259" key="2">
    <source>
        <dbReference type="SMART" id="SM00471"/>
    </source>
</evidence>
<protein>
    <submittedName>
        <fullName evidence="3">AAA domain protein</fullName>
    </submittedName>
</protein>
<proteinExistence type="predicted"/>
<dbReference type="SUPFAM" id="SSF109604">
    <property type="entry name" value="HD-domain/PDEase-like"/>
    <property type="match status" value="1"/>
</dbReference>
<dbReference type="PANTHER" id="PTHR47545">
    <property type="entry name" value="MULTIFUNCTIONAL CCA PROTEIN"/>
    <property type="match status" value="1"/>
</dbReference>
<accession>A0A8S5RY32</accession>